<accession>A0A0F4VLL7</accession>
<dbReference type="AlphaFoldDB" id="A0A0F4VLL7"/>
<protein>
    <submittedName>
        <fullName evidence="1">Uncharacterized protein</fullName>
    </submittedName>
</protein>
<sequence>MTTELQEKFKKYVFEDVKANIDEWMERRTCNYKEATRNFRDRIIELRRQYAKDNGLKTVTQLCPKPNDLEHLINTYINEYVSSERDRLLEEYRPLAIEKIANDEVLQHRLQETFSKIFSEVDGGNILTIPHWELSNYLEDHYDEVRHTLNNPSNEAKPYLGDLANELLRSLFTVSLTLKSGDV</sequence>
<proteinExistence type="predicted"/>
<evidence type="ECO:0000313" key="2">
    <source>
        <dbReference type="Proteomes" id="UP000033731"/>
    </source>
</evidence>
<dbReference type="PATRIC" id="fig|556287.9.peg.340"/>
<dbReference type="RefSeq" id="WP_052691142.1">
    <property type="nucleotide sequence ID" value="NZ_JMTK01000002.1"/>
</dbReference>
<keyword evidence="2" id="KW-1185">Reference proteome</keyword>
<reference evidence="1 2" key="1">
    <citation type="journal article" date="2015" name="Phytopathology">
        <title>Genomes of Candidatus Liberibacter solanacearum haplotype A from New Zealand and the USA suggest significant genome plasticity in the species.</title>
        <authorList>
            <person name="Thompson S.M."/>
            <person name="Johnson C.P."/>
            <person name="Lu A.Y."/>
            <person name="Frampton R.A."/>
            <person name="Sullivan K.L."/>
            <person name="Fiers M.W."/>
            <person name="Crowhurst R.N."/>
            <person name="Pitman A.R."/>
            <person name="Scott I."/>
            <person name="Gudmestad N.C."/>
            <person name="Smith G.R."/>
        </authorList>
    </citation>
    <scope>NUCLEOTIDE SEQUENCE [LARGE SCALE GENOMIC DNA]</scope>
    <source>
        <strain evidence="1 2">LsoNZ1</strain>
    </source>
</reference>
<dbReference type="Proteomes" id="UP000033731">
    <property type="component" value="Unassembled WGS sequence"/>
</dbReference>
<dbReference type="EMBL" id="JMTK01000002">
    <property type="protein sequence ID" value="KJZ81602.1"/>
    <property type="molecule type" value="Genomic_DNA"/>
</dbReference>
<name>A0A0F4VLL7_9HYPH</name>
<organism evidence="1 2">
    <name type="scientific">Candidatus Liberibacter solanacearum</name>
    <dbReference type="NCBI Taxonomy" id="556287"/>
    <lineage>
        <taxon>Bacteria</taxon>
        <taxon>Pseudomonadati</taxon>
        <taxon>Pseudomonadota</taxon>
        <taxon>Alphaproteobacteria</taxon>
        <taxon>Hyphomicrobiales</taxon>
        <taxon>Rhizobiaceae</taxon>
        <taxon>Liberibacter</taxon>
    </lineage>
</organism>
<gene>
    <name evidence="1" type="ORF">DJ66_0324</name>
</gene>
<comment type="caution">
    <text evidence="1">The sequence shown here is derived from an EMBL/GenBank/DDBJ whole genome shotgun (WGS) entry which is preliminary data.</text>
</comment>
<evidence type="ECO:0000313" key="1">
    <source>
        <dbReference type="EMBL" id="KJZ81602.1"/>
    </source>
</evidence>